<reference evidence="2" key="1">
    <citation type="journal article" date="2020" name="Stud. Mycol.">
        <title>101 Dothideomycetes genomes: a test case for predicting lifestyles and emergence of pathogens.</title>
        <authorList>
            <person name="Haridas S."/>
            <person name="Albert R."/>
            <person name="Binder M."/>
            <person name="Bloem J."/>
            <person name="Labutti K."/>
            <person name="Salamov A."/>
            <person name="Andreopoulos B."/>
            <person name="Baker S."/>
            <person name="Barry K."/>
            <person name="Bills G."/>
            <person name="Bluhm B."/>
            <person name="Cannon C."/>
            <person name="Castanera R."/>
            <person name="Culley D."/>
            <person name="Daum C."/>
            <person name="Ezra D."/>
            <person name="Gonzalez J."/>
            <person name="Henrissat B."/>
            <person name="Kuo A."/>
            <person name="Liang C."/>
            <person name="Lipzen A."/>
            <person name="Lutzoni F."/>
            <person name="Magnuson J."/>
            <person name="Mondo S."/>
            <person name="Nolan M."/>
            <person name="Ohm R."/>
            <person name="Pangilinan J."/>
            <person name="Park H.-J."/>
            <person name="Ramirez L."/>
            <person name="Alfaro M."/>
            <person name="Sun H."/>
            <person name="Tritt A."/>
            <person name="Yoshinaga Y."/>
            <person name="Zwiers L.-H."/>
            <person name="Turgeon B."/>
            <person name="Goodwin S."/>
            <person name="Spatafora J."/>
            <person name="Crous P."/>
            <person name="Grigoriev I."/>
        </authorList>
    </citation>
    <scope>NUCLEOTIDE SEQUENCE</scope>
    <source>
        <strain evidence="2">CBS 109.77</strain>
    </source>
</reference>
<dbReference type="Proteomes" id="UP000799757">
    <property type="component" value="Unassembled WGS sequence"/>
</dbReference>
<keyword evidence="3" id="KW-1185">Reference proteome</keyword>
<sequence length="377" mass="43156">MFVPRALRLKGVREPKRVRKPTAHAHVDEVAATLEKTSISHSSPQSRQIDSKKAFSGPRFTTPPITPEFLEKLLCGIELLFTDYAHQDKDRLAWLEKHYRVVDGEEKFIHLSAILEHPNISTLKPEATQLLLRQAIERQITNTLELAKNGYFVRRRPSTFPLCFIPKDSFSVFNDDGLSFWDQRTIYVEPHTRDLCKTPARVAQWLKAHGQMKEKWFPIQAVHKLFNSCAFVVLSGNVTHEDIWQKWRELDKPECWKIMTKVEHTKRTNEYLALLRKEKPWLKIKGVDAMPVEEAPKPTAEESVPTVPIATTNRKRKHNKSKRSGMSTDKPGAESTEFTAAVNEEGSHVDPTNEEGVTIETEELDHGPSNKKAKLGE</sequence>
<feature type="compositionally biased region" description="Polar residues" evidence="1">
    <location>
        <begin position="36"/>
        <end position="48"/>
    </location>
</feature>
<protein>
    <submittedName>
        <fullName evidence="2">Uncharacterized protein</fullName>
    </submittedName>
</protein>
<dbReference type="AlphaFoldDB" id="A0A6A6XCC2"/>
<feature type="region of interest" description="Disordered" evidence="1">
    <location>
        <begin position="293"/>
        <end position="377"/>
    </location>
</feature>
<dbReference type="EMBL" id="MU001903">
    <property type="protein sequence ID" value="KAF2794096.1"/>
    <property type="molecule type" value="Genomic_DNA"/>
</dbReference>
<proteinExistence type="predicted"/>
<evidence type="ECO:0000313" key="3">
    <source>
        <dbReference type="Proteomes" id="UP000799757"/>
    </source>
</evidence>
<organism evidence="2 3">
    <name type="scientific">Melanomma pulvis-pyrius CBS 109.77</name>
    <dbReference type="NCBI Taxonomy" id="1314802"/>
    <lineage>
        <taxon>Eukaryota</taxon>
        <taxon>Fungi</taxon>
        <taxon>Dikarya</taxon>
        <taxon>Ascomycota</taxon>
        <taxon>Pezizomycotina</taxon>
        <taxon>Dothideomycetes</taxon>
        <taxon>Pleosporomycetidae</taxon>
        <taxon>Pleosporales</taxon>
        <taxon>Melanommataceae</taxon>
        <taxon>Melanomma</taxon>
    </lineage>
</organism>
<feature type="compositionally biased region" description="Basic and acidic residues" evidence="1">
    <location>
        <begin position="364"/>
        <end position="377"/>
    </location>
</feature>
<accession>A0A6A6XCC2</accession>
<feature type="compositionally biased region" description="Basic residues" evidence="1">
    <location>
        <begin position="313"/>
        <end position="323"/>
    </location>
</feature>
<gene>
    <name evidence="2" type="ORF">K505DRAFT_275789</name>
</gene>
<dbReference type="OrthoDB" id="439993at2759"/>
<evidence type="ECO:0000313" key="2">
    <source>
        <dbReference type="EMBL" id="KAF2794096.1"/>
    </source>
</evidence>
<name>A0A6A6XCC2_9PLEO</name>
<evidence type="ECO:0000256" key="1">
    <source>
        <dbReference type="SAM" id="MobiDB-lite"/>
    </source>
</evidence>
<feature type="region of interest" description="Disordered" evidence="1">
    <location>
        <begin position="36"/>
        <end position="57"/>
    </location>
</feature>